<protein>
    <submittedName>
        <fullName evidence="2">Uncharacterized protein</fullName>
    </submittedName>
</protein>
<feature type="compositionally biased region" description="Polar residues" evidence="1">
    <location>
        <begin position="1"/>
        <end position="14"/>
    </location>
</feature>
<comment type="caution">
    <text evidence="2">The sequence shown here is derived from an EMBL/GenBank/DDBJ whole genome shotgun (WGS) entry which is preliminary data.</text>
</comment>
<evidence type="ECO:0000256" key="1">
    <source>
        <dbReference type="SAM" id="MobiDB-lite"/>
    </source>
</evidence>
<dbReference type="AlphaFoldDB" id="A0A8J5J7S9"/>
<name>A0A8J5J7S9_9STRA</name>
<dbReference type="EMBL" id="JAENGY010000371">
    <property type="protein sequence ID" value="KAG6964645.1"/>
    <property type="molecule type" value="Genomic_DNA"/>
</dbReference>
<reference evidence="2" key="1">
    <citation type="submission" date="2021-01" db="EMBL/GenBank/DDBJ databases">
        <title>Phytophthora aleatoria, a newly-described species from Pinus radiata is distinct from Phytophthora cactorum isolates based on comparative genomics.</title>
        <authorList>
            <person name="Mcdougal R."/>
            <person name="Panda P."/>
            <person name="Williams N."/>
            <person name="Studholme D.J."/>
        </authorList>
    </citation>
    <scope>NUCLEOTIDE SEQUENCE</scope>
    <source>
        <strain evidence="2">NZFS 4037</strain>
    </source>
</reference>
<evidence type="ECO:0000313" key="3">
    <source>
        <dbReference type="Proteomes" id="UP000709295"/>
    </source>
</evidence>
<evidence type="ECO:0000313" key="2">
    <source>
        <dbReference type="EMBL" id="KAG6964645.1"/>
    </source>
</evidence>
<feature type="region of interest" description="Disordered" evidence="1">
    <location>
        <begin position="1"/>
        <end position="45"/>
    </location>
</feature>
<gene>
    <name evidence="2" type="ORF">JG688_00007617</name>
</gene>
<dbReference type="Proteomes" id="UP000709295">
    <property type="component" value="Unassembled WGS sequence"/>
</dbReference>
<proteinExistence type="predicted"/>
<sequence>MAPQSKRSLADTLNVSTKRARTRSTRSSVRKQEASKPAHNNPTNFKAIWRALRTEGWYSKPPPRNSHDSFYRYIRGGSSLKGQEGTNFCCW</sequence>
<organism evidence="2 3">
    <name type="scientific">Phytophthora aleatoria</name>
    <dbReference type="NCBI Taxonomy" id="2496075"/>
    <lineage>
        <taxon>Eukaryota</taxon>
        <taxon>Sar</taxon>
        <taxon>Stramenopiles</taxon>
        <taxon>Oomycota</taxon>
        <taxon>Peronosporomycetes</taxon>
        <taxon>Peronosporales</taxon>
        <taxon>Peronosporaceae</taxon>
        <taxon>Phytophthora</taxon>
    </lineage>
</organism>
<accession>A0A8J5J7S9</accession>
<keyword evidence="3" id="KW-1185">Reference proteome</keyword>